<dbReference type="Gene3D" id="2.60.40.150">
    <property type="entry name" value="C2 domain"/>
    <property type="match status" value="1"/>
</dbReference>
<dbReference type="Proteomes" id="UP000678499">
    <property type="component" value="Unassembled WGS sequence"/>
</dbReference>
<dbReference type="GO" id="GO:0061669">
    <property type="term" value="P:spontaneous neurotransmitter secretion"/>
    <property type="evidence" value="ECO:0007669"/>
    <property type="project" value="TreeGrafter"/>
</dbReference>
<dbReference type="InterPro" id="IPR043566">
    <property type="entry name" value="Rabphilin/DOC2/Noc2"/>
</dbReference>
<gene>
    <name evidence="3" type="ORF">NMOB1V02_LOCUS10733</name>
</gene>
<dbReference type="EMBL" id="CAJPEX010004846">
    <property type="protein sequence ID" value="CAG0923267.1"/>
    <property type="molecule type" value="Genomic_DNA"/>
</dbReference>
<evidence type="ECO:0000313" key="3">
    <source>
        <dbReference type="EMBL" id="CAD7283115.1"/>
    </source>
</evidence>
<dbReference type="InterPro" id="IPR000008">
    <property type="entry name" value="C2_dom"/>
</dbReference>
<proteinExistence type="predicted"/>
<sequence>MIISLLRSPTYIYRILRSDRDLRRFQTVAKWKTQNPEFNEEFVFDSKLKELPRRTLEISVWGNDSGLREDCLGGVQIGIDSKGERLRHWFEAIKHPDIRHDRWHFLLNDGVA</sequence>
<evidence type="ECO:0000259" key="2">
    <source>
        <dbReference type="PROSITE" id="PS50004"/>
    </source>
</evidence>
<dbReference type="GO" id="GO:0098793">
    <property type="term" value="C:presynapse"/>
    <property type="evidence" value="ECO:0007669"/>
    <property type="project" value="GOC"/>
</dbReference>
<dbReference type="InterPro" id="IPR035892">
    <property type="entry name" value="C2_domain_sf"/>
</dbReference>
<reference evidence="3" key="1">
    <citation type="submission" date="2020-11" db="EMBL/GenBank/DDBJ databases">
        <authorList>
            <person name="Tran Van P."/>
        </authorList>
    </citation>
    <scope>NUCLEOTIDE SEQUENCE</scope>
</reference>
<dbReference type="EMBL" id="OA886883">
    <property type="protein sequence ID" value="CAD7283115.1"/>
    <property type="molecule type" value="Genomic_DNA"/>
</dbReference>
<dbReference type="SUPFAM" id="SSF49562">
    <property type="entry name" value="C2 domain (Calcium/lipid-binding domain, CaLB)"/>
    <property type="match status" value="1"/>
</dbReference>
<name>A0A7R9BYY9_9CRUS</name>
<dbReference type="GO" id="GO:0017158">
    <property type="term" value="P:regulation of calcium ion-dependent exocytosis"/>
    <property type="evidence" value="ECO:0007669"/>
    <property type="project" value="TreeGrafter"/>
</dbReference>
<evidence type="ECO:0000256" key="1">
    <source>
        <dbReference type="ARBA" id="ARBA00022723"/>
    </source>
</evidence>
<accession>A0A7R9BYY9</accession>
<dbReference type="AlphaFoldDB" id="A0A7R9BYY9"/>
<dbReference type="PANTHER" id="PTHR45729">
    <property type="entry name" value="RABPHILIN, ISOFORM A"/>
    <property type="match status" value="1"/>
</dbReference>
<dbReference type="GO" id="GO:0046872">
    <property type="term" value="F:metal ion binding"/>
    <property type="evidence" value="ECO:0007669"/>
    <property type="project" value="UniProtKB-KW"/>
</dbReference>
<dbReference type="Pfam" id="PF00168">
    <property type="entry name" value="C2"/>
    <property type="match status" value="1"/>
</dbReference>
<dbReference type="OrthoDB" id="270970at2759"/>
<keyword evidence="1" id="KW-0479">Metal-binding</keyword>
<feature type="domain" description="C2" evidence="2">
    <location>
        <begin position="1"/>
        <end position="104"/>
    </location>
</feature>
<organism evidence="3">
    <name type="scientific">Notodromas monacha</name>
    <dbReference type="NCBI Taxonomy" id="399045"/>
    <lineage>
        <taxon>Eukaryota</taxon>
        <taxon>Metazoa</taxon>
        <taxon>Ecdysozoa</taxon>
        <taxon>Arthropoda</taxon>
        <taxon>Crustacea</taxon>
        <taxon>Oligostraca</taxon>
        <taxon>Ostracoda</taxon>
        <taxon>Podocopa</taxon>
        <taxon>Podocopida</taxon>
        <taxon>Cypridocopina</taxon>
        <taxon>Cypridoidea</taxon>
        <taxon>Cyprididae</taxon>
        <taxon>Notodromas</taxon>
    </lineage>
</organism>
<dbReference type="GO" id="GO:0006887">
    <property type="term" value="P:exocytosis"/>
    <property type="evidence" value="ECO:0007669"/>
    <property type="project" value="TreeGrafter"/>
</dbReference>
<evidence type="ECO:0000313" key="4">
    <source>
        <dbReference type="Proteomes" id="UP000678499"/>
    </source>
</evidence>
<keyword evidence="4" id="KW-1185">Reference proteome</keyword>
<dbReference type="PANTHER" id="PTHR45729:SF6">
    <property type="entry name" value="RABPHILIN, ISOFORM A"/>
    <property type="match status" value="1"/>
</dbReference>
<dbReference type="PROSITE" id="PS50004">
    <property type="entry name" value="C2"/>
    <property type="match status" value="1"/>
</dbReference>
<protein>
    <recommendedName>
        <fullName evidence="2">C2 domain-containing protein</fullName>
    </recommendedName>
</protein>